<dbReference type="RefSeq" id="WP_344684572.1">
    <property type="nucleotide sequence ID" value="NZ_BAAAVT010000005.1"/>
</dbReference>
<evidence type="ECO:0000256" key="2">
    <source>
        <dbReference type="ARBA" id="ARBA00012438"/>
    </source>
</evidence>
<organism evidence="11 12">
    <name type="scientific">Nesterenkonia aethiopica</name>
    <dbReference type="NCBI Taxonomy" id="269144"/>
    <lineage>
        <taxon>Bacteria</taxon>
        <taxon>Bacillati</taxon>
        <taxon>Actinomycetota</taxon>
        <taxon>Actinomycetes</taxon>
        <taxon>Micrococcales</taxon>
        <taxon>Micrococcaceae</taxon>
        <taxon>Nesterenkonia</taxon>
    </lineage>
</organism>
<reference evidence="12" key="1">
    <citation type="journal article" date="2019" name="Int. J. Syst. Evol. Microbiol.">
        <title>The Global Catalogue of Microorganisms (GCM) 10K type strain sequencing project: providing services to taxonomists for standard genome sequencing and annotation.</title>
        <authorList>
            <consortium name="The Broad Institute Genomics Platform"/>
            <consortium name="The Broad Institute Genome Sequencing Center for Infectious Disease"/>
            <person name="Wu L."/>
            <person name="Ma J."/>
        </authorList>
    </citation>
    <scope>NUCLEOTIDE SEQUENCE [LARGE SCALE GENOMIC DNA]</scope>
    <source>
        <strain evidence="12">JCM 14309</strain>
    </source>
</reference>
<dbReference type="SUPFAM" id="SSF55874">
    <property type="entry name" value="ATPase domain of HSP90 chaperone/DNA topoisomerase II/histidine kinase"/>
    <property type="match status" value="1"/>
</dbReference>
<keyword evidence="9" id="KW-0472">Membrane</keyword>
<keyword evidence="7" id="KW-0067">ATP-binding</keyword>
<keyword evidence="3" id="KW-0597">Phosphoprotein</keyword>
<evidence type="ECO:0000256" key="4">
    <source>
        <dbReference type="ARBA" id="ARBA00022679"/>
    </source>
</evidence>
<sequence>MSTTPPETPAEQPPGWQDLGLVRRRGMRGWFRRHPRTMNVVVSAIYLLFSAWTLPSAFIDMGAHGWWVGVVQVIIAVVLLFRHRWPLGTAAVVMLGEAAGVFVYPWQGSQMLGLCFVVYCIGLHRGLTWGLGVGLPATLAAYLPLLRVDAWLDRYEFNYWEEVFGVYSSPQESLVPLVIIMVLSAGIAAGIGAAVRRGRSHEREILEWAGHTRQLAQVAERNRIAREMHDVVAHSLSVMISLADGARVVVRRDPERAAEVLHEVSSTGRTALADMRRVIGVLKQGDGVDQVLRPAQESLEELYEGFRQAGLPLTVTMQGPPLPDDAAFGLTVHRIIQESLTNVLRYGRQVSAVEVRIEHQPGRTAEEVEELRAQGLDEQEQAALGMSSAGQVVLTITDDGLSPEVGHRAPSVGSGQGVRGMNERAAFYNGSVYAGPGRHRGWMVRAVLEPPPSSSTPSWASGESG</sequence>
<accession>A0ABP6LX08</accession>
<evidence type="ECO:0000256" key="6">
    <source>
        <dbReference type="ARBA" id="ARBA00022777"/>
    </source>
</evidence>
<dbReference type="Proteomes" id="UP001500236">
    <property type="component" value="Unassembled WGS sequence"/>
</dbReference>
<evidence type="ECO:0000256" key="8">
    <source>
        <dbReference type="ARBA" id="ARBA00023012"/>
    </source>
</evidence>
<dbReference type="Gene3D" id="3.30.565.10">
    <property type="entry name" value="Histidine kinase-like ATPase, C-terminal domain"/>
    <property type="match status" value="1"/>
</dbReference>
<dbReference type="InterPro" id="IPR036890">
    <property type="entry name" value="HATPase_C_sf"/>
</dbReference>
<dbReference type="PANTHER" id="PTHR24421">
    <property type="entry name" value="NITRATE/NITRITE SENSOR PROTEIN NARX-RELATED"/>
    <property type="match status" value="1"/>
</dbReference>
<keyword evidence="9" id="KW-0812">Transmembrane</keyword>
<dbReference type="InterPro" id="IPR011712">
    <property type="entry name" value="Sig_transdc_His_kin_sub3_dim/P"/>
</dbReference>
<dbReference type="PANTHER" id="PTHR24421:SF10">
    <property type="entry name" value="NITRATE_NITRITE SENSOR PROTEIN NARQ"/>
    <property type="match status" value="1"/>
</dbReference>
<feature type="transmembrane region" description="Helical" evidence="9">
    <location>
        <begin position="88"/>
        <end position="106"/>
    </location>
</feature>
<evidence type="ECO:0000313" key="11">
    <source>
        <dbReference type="EMBL" id="GAA3057456.1"/>
    </source>
</evidence>
<keyword evidence="8" id="KW-0902">Two-component regulatory system</keyword>
<evidence type="ECO:0000256" key="9">
    <source>
        <dbReference type="SAM" id="Phobius"/>
    </source>
</evidence>
<feature type="transmembrane region" description="Helical" evidence="9">
    <location>
        <begin position="64"/>
        <end position="81"/>
    </location>
</feature>
<keyword evidence="12" id="KW-1185">Reference proteome</keyword>
<keyword evidence="4" id="KW-0808">Transferase</keyword>
<dbReference type="EC" id="2.7.13.3" evidence="2"/>
<keyword evidence="9" id="KW-1133">Transmembrane helix</keyword>
<dbReference type="Gene3D" id="1.20.5.1930">
    <property type="match status" value="1"/>
</dbReference>
<dbReference type="Pfam" id="PF07730">
    <property type="entry name" value="HisKA_3"/>
    <property type="match status" value="1"/>
</dbReference>
<proteinExistence type="predicted"/>
<dbReference type="GO" id="GO:0016301">
    <property type="term" value="F:kinase activity"/>
    <property type="evidence" value="ECO:0007669"/>
    <property type="project" value="UniProtKB-KW"/>
</dbReference>
<evidence type="ECO:0000256" key="3">
    <source>
        <dbReference type="ARBA" id="ARBA00022553"/>
    </source>
</evidence>
<keyword evidence="5" id="KW-0547">Nucleotide-binding</keyword>
<comment type="catalytic activity">
    <reaction evidence="1">
        <text>ATP + protein L-histidine = ADP + protein N-phospho-L-histidine.</text>
        <dbReference type="EC" id="2.7.13.3"/>
    </reaction>
</comment>
<dbReference type="CDD" id="cd16917">
    <property type="entry name" value="HATPase_UhpB-NarQ-NarX-like"/>
    <property type="match status" value="1"/>
</dbReference>
<evidence type="ECO:0000256" key="5">
    <source>
        <dbReference type="ARBA" id="ARBA00022741"/>
    </source>
</evidence>
<keyword evidence="6 11" id="KW-0418">Kinase</keyword>
<protein>
    <recommendedName>
        <fullName evidence="2">histidine kinase</fullName>
        <ecNumber evidence="2">2.7.13.3</ecNumber>
    </recommendedName>
</protein>
<name>A0ABP6LX08_9MICC</name>
<feature type="domain" description="Signal transduction histidine kinase subgroup 3 dimerisation and phosphoacceptor" evidence="10">
    <location>
        <begin position="220"/>
        <end position="285"/>
    </location>
</feature>
<dbReference type="EMBL" id="BAAAVT010000005">
    <property type="protein sequence ID" value="GAA3057456.1"/>
    <property type="molecule type" value="Genomic_DNA"/>
</dbReference>
<evidence type="ECO:0000259" key="10">
    <source>
        <dbReference type="Pfam" id="PF07730"/>
    </source>
</evidence>
<evidence type="ECO:0000256" key="1">
    <source>
        <dbReference type="ARBA" id="ARBA00000085"/>
    </source>
</evidence>
<comment type="caution">
    <text evidence="11">The sequence shown here is derived from an EMBL/GenBank/DDBJ whole genome shotgun (WGS) entry which is preliminary data.</text>
</comment>
<feature type="transmembrane region" description="Helical" evidence="9">
    <location>
        <begin position="37"/>
        <end position="58"/>
    </location>
</feature>
<feature type="transmembrane region" description="Helical" evidence="9">
    <location>
        <begin position="174"/>
        <end position="195"/>
    </location>
</feature>
<dbReference type="InterPro" id="IPR050482">
    <property type="entry name" value="Sensor_HK_TwoCompSys"/>
</dbReference>
<evidence type="ECO:0000256" key="7">
    <source>
        <dbReference type="ARBA" id="ARBA00022840"/>
    </source>
</evidence>
<gene>
    <name evidence="11" type="ORF">GCM10010529_09120</name>
</gene>
<evidence type="ECO:0000313" key="12">
    <source>
        <dbReference type="Proteomes" id="UP001500236"/>
    </source>
</evidence>